<organism evidence="2 3">
    <name type="scientific">Apibacter mensalis</name>
    <dbReference type="NCBI Taxonomy" id="1586267"/>
    <lineage>
        <taxon>Bacteria</taxon>
        <taxon>Pseudomonadati</taxon>
        <taxon>Bacteroidota</taxon>
        <taxon>Flavobacteriia</taxon>
        <taxon>Flavobacteriales</taxon>
        <taxon>Weeksellaceae</taxon>
        <taxon>Apibacter</taxon>
    </lineage>
</organism>
<evidence type="ECO:0000313" key="2">
    <source>
        <dbReference type="EMBL" id="CVK15909.1"/>
    </source>
</evidence>
<dbReference type="InterPro" id="IPR021255">
    <property type="entry name" value="DUF2807"/>
</dbReference>
<dbReference type="AlphaFoldDB" id="A0A0X8XY56"/>
<dbReference type="OrthoDB" id="704821at2"/>
<dbReference type="Pfam" id="PF10988">
    <property type="entry name" value="DUF2807"/>
    <property type="match status" value="1"/>
</dbReference>
<proteinExistence type="predicted"/>
<dbReference type="Proteomes" id="UP000182761">
    <property type="component" value="Unassembled WGS sequence"/>
</dbReference>
<evidence type="ECO:0000259" key="1">
    <source>
        <dbReference type="Pfam" id="PF10988"/>
    </source>
</evidence>
<feature type="domain" description="Putative auto-transporter adhesin head GIN" evidence="1">
    <location>
        <begin position="33"/>
        <end position="211"/>
    </location>
</feature>
<gene>
    <name evidence="2" type="ORF">Ga0061079_10426</name>
</gene>
<protein>
    <submittedName>
        <fullName evidence="2">Putative auto-transporter adhesin, head GIN domain</fullName>
    </submittedName>
</protein>
<dbReference type="STRING" id="1586267.GCA_001418685_00743"/>
<dbReference type="Gene3D" id="2.160.20.120">
    <property type="match status" value="1"/>
</dbReference>
<accession>A0A0X8XY56</accession>
<sequence>MSKKYMKKILIILFTIISFQIVSAQAIVRNIRNFTVLRVFDKIPVTLISSTENKVEIDGLKKEDVKTVRKGGELIIMMDKLKLLNDDEVNVKVYYKKLKSIHACEGSTITGNNKLEVNLLNIGATEGSKITVLVGVNRIHAKLNSKGEIKVSGMATHQNIKVSSGGKYDAKELDSNKVAVAVISQGTAIVNSNGLVETKIKDGGDINVYGGAEVIKKGIEGGGYVNIY</sequence>
<evidence type="ECO:0000313" key="3">
    <source>
        <dbReference type="Proteomes" id="UP000182761"/>
    </source>
</evidence>
<reference evidence="2 3" key="1">
    <citation type="submission" date="2016-01" db="EMBL/GenBank/DDBJ databases">
        <authorList>
            <person name="McClelland M."/>
            <person name="Jain A."/>
            <person name="Saraogi P."/>
            <person name="Mendelson R."/>
            <person name="Westerman R."/>
            <person name="SanMiguel P."/>
            <person name="Csonka L."/>
        </authorList>
    </citation>
    <scope>NUCLEOTIDE SEQUENCE [LARGE SCALE GENOMIC DNA]</scope>
    <source>
        <strain evidence="2 3">R-53146</strain>
    </source>
</reference>
<name>A0A0X8XY56_9FLAO</name>
<dbReference type="EMBL" id="FCOR01000004">
    <property type="protein sequence ID" value="CVK15909.1"/>
    <property type="molecule type" value="Genomic_DNA"/>
</dbReference>
<keyword evidence="3" id="KW-1185">Reference proteome</keyword>